<evidence type="ECO:0000313" key="2">
    <source>
        <dbReference type="Proteomes" id="UP001186974"/>
    </source>
</evidence>
<proteinExistence type="predicted"/>
<dbReference type="EMBL" id="JAWDJW010004166">
    <property type="protein sequence ID" value="KAK3076266.1"/>
    <property type="molecule type" value="Genomic_DNA"/>
</dbReference>
<reference evidence="1" key="1">
    <citation type="submission" date="2024-09" db="EMBL/GenBank/DDBJ databases">
        <title>Black Yeasts Isolated from many extreme environments.</title>
        <authorList>
            <person name="Coleine C."/>
            <person name="Stajich J.E."/>
            <person name="Selbmann L."/>
        </authorList>
    </citation>
    <scope>NUCLEOTIDE SEQUENCE</scope>
    <source>
        <strain evidence="1">CCFEE 5737</strain>
    </source>
</reference>
<comment type="caution">
    <text evidence="1">The sequence shown here is derived from an EMBL/GenBank/DDBJ whole genome shotgun (WGS) entry which is preliminary data.</text>
</comment>
<name>A0ACC3DI11_9PEZI</name>
<gene>
    <name evidence="1" type="ORF">LTS18_013471</name>
</gene>
<evidence type="ECO:0000313" key="1">
    <source>
        <dbReference type="EMBL" id="KAK3076266.1"/>
    </source>
</evidence>
<accession>A0ACC3DI11</accession>
<protein>
    <submittedName>
        <fullName evidence="1">Uncharacterized protein</fullName>
    </submittedName>
</protein>
<sequence>LYGRKPGFTEKADAGMGGGMAGMAGMSGAMAHISDSSVCMNFGEVKRGDKVYLEAFYNTNIHPLMIENGKAERLMGINRVYIGPTA</sequence>
<dbReference type="Proteomes" id="UP001186974">
    <property type="component" value="Unassembled WGS sequence"/>
</dbReference>
<organism evidence="1 2">
    <name type="scientific">Coniosporium uncinatum</name>
    <dbReference type="NCBI Taxonomy" id="93489"/>
    <lineage>
        <taxon>Eukaryota</taxon>
        <taxon>Fungi</taxon>
        <taxon>Dikarya</taxon>
        <taxon>Ascomycota</taxon>
        <taxon>Pezizomycotina</taxon>
        <taxon>Dothideomycetes</taxon>
        <taxon>Dothideomycetes incertae sedis</taxon>
        <taxon>Coniosporium</taxon>
    </lineage>
</organism>
<feature type="non-terminal residue" evidence="1">
    <location>
        <position position="1"/>
    </location>
</feature>
<keyword evidence="2" id="KW-1185">Reference proteome</keyword>